<evidence type="ECO:0000313" key="1">
    <source>
        <dbReference type="EMBL" id="KHS56704.1"/>
    </source>
</evidence>
<dbReference type="OrthoDB" id="9783680at2"/>
<reference evidence="1 2" key="1">
    <citation type="submission" date="2014-12" db="EMBL/GenBank/DDBJ databases">
        <title>Draft genome sequence of Terrisporobacter sp. 08-306576, isolated from the blood culture of a bacteremia patient.</title>
        <authorList>
            <person name="Lund L.C."/>
            <person name="Sydenham T.V."/>
            <person name="Hogh S.V."/>
            <person name="Skov M.N."/>
            <person name="Kemp M."/>
            <person name="Justesen U.S."/>
        </authorList>
    </citation>
    <scope>NUCLEOTIDE SEQUENCE [LARGE SCALE GENOMIC DNA]</scope>
    <source>
        <strain evidence="1 2">08-306576</strain>
    </source>
</reference>
<dbReference type="SUPFAM" id="SSF57884">
    <property type="entry name" value="Ada DNA repair protein, N-terminal domain (N-Ada 10)"/>
    <property type="match status" value="1"/>
</dbReference>
<dbReference type="STRING" id="1577792.QX51_12020"/>
<keyword evidence="2" id="KW-1185">Reference proteome</keyword>
<proteinExistence type="predicted"/>
<dbReference type="RefSeq" id="WP_039680155.1">
    <property type="nucleotide sequence ID" value="NZ_JWHR01000109.1"/>
</dbReference>
<protein>
    <submittedName>
        <fullName evidence="1">Metal-binding protein</fullName>
    </submittedName>
</protein>
<dbReference type="Proteomes" id="UP000031189">
    <property type="component" value="Unassembled WGS sequence"/>
</dbReference>
<dbReference type="AlphaFoldDB" id="A0A0B3VVT2"/>
<name>A0A0B3VVT2_9FIRM</name>
<dbReference type="Gene3D" id="3.40.10.10">
    <property type="entry name" value="DNA Methylphosphotriester Repair Domain"/>
    <property type="match status" value="1"/>
</dbReference>
<gene>
    <name evidence="1" type="ORF">QX51_12020</name>
</gene>
<accession>A0A0B3VVT2</accession>
<sequence length="84" mass="9893">MYKLLDKNGKEYLSEEPGTIGGHRKLKIYGKLDCSSAQRYIAKGQYVQYRVFFKDEDTAIAAGYRPCGVCMKEEYKKWKEKRER</sequence>
<dbReference type="InterPro" id="IPR035451">
    <property type="entry name" value="Ada-like_dom_sf"/>
</dbReference>
<dbReference type="EMBL" id="JWHR01000109">
    <property type="protein sequence ID" value="KHS56704.1"/>
    <property type="molecule type" value="Genomic_DNA"/>
</dbReference>
<evidence type="ECO:0000313" key="2">
    <source>
        <dbReference type="Proteomes" id="UP000031189"/>
    </source>
</evidence>
<organism evidence="1 2">
    <name type="scientific">Terrisporobacter othiniensis</name>
    <dbReference type="NCBI Taxonomy" id="1577792"/>
    <lineage>
        <taxon>Bacteria</taxon>
        <taxon>Bacillati</taxon>
        <taxon>Bacillota</taxon>
        <taxon>Clostridia</taxon>
        <taxon>Peptostreptococcales</taxon>
        <taxon>Peptostreptococcaceae</taxon>
        <taxon>Terrisporobacter</taxon>
    </lineage>
</organism>
<comment type="caution">
    <text evidence="1">The sequence shown here is derived from an EMBL/GenBank/DDBJ whole genome shotgun (WGS) entry which is preliminary data.</text>
</comment>